<accession>A0A9W9YX92</accession>
<protein>
    <recommendedName>
        <fullName evidence="1">GIY-YIG domain-containing protein</fullName>
    </recommendedName>
</protein>
<dbReference type="EMBL" id="MU826851">
    <property type="protein sequence ID" value="KAJ7371105.1"/>
    <property type="molecule type" value="Genomic_DNA"/>
</dbReference>
<dbReference type="InterPro" id="IPR000305">
    <property type="entry name" value="GIY-YIG_endonuc"/>
</dbReference>
<dbReference type="AlphaFoldDB" id="A0A9W9YX92"/>
<evidence type="ECO:0000313" key="2">
    <source>
        <dbReference type="EMBL" id="KAJ7371105.1"/>
    </source>
</evidence>
<reference evidence="2" key="1">
    <citation type="submission" date="2023-01" db="EMBL/GenBank/DDBJ databases">
        <title>Genome assembly of the deep-sea coral Lophelia pertusa.</title>
        <authorList>
            <person name="Herrera S."/>
            <person name="Cordes E."/>
        </authorList>
    </citation>
    <scope>NUCLEOTIDE SEQUENCE</scope>
    <source>
        <strain evidence="2">USNM1676648</strain>
        <tissue evidence="2">Polyp</tissue>
    </source>
</reference>
<name>A0A9W9YX92_9CNID</name>
<comment type="caution">
    <text evidence="2">The sequence shown here is derived from an EMBL/GenBank/DDBJ whole genome shotgun (WGS) entry which is preliminary data.</text>
</comment>
<evidence type="ECO:0000313" key="3">
    <source>
        <dbReference type="Proteomes" id="UP001163046"/>
    </source>
</evidence>
<proteinExistence type="predicted"/>
<dbReference type="Pfam" id="PF01541">
    <property type="entry name" value="GIY-YIG"/>
    <property type="match status" value="1"/>
</dbReference>
<feature type="domain" description="GIY-YIG" evidence="1">
    <location>
        <begin position="41"/>
        <end position="77"/>
    </location>
</feature>
<gene>
    <name evidence="2" type="ORF">OS493_027793</name>
</gene>
<dbReference type="OrthoDB" id="5952931at2759"/>
<dbReference type="Proteomes" id="UP001163046">
    <property type="component" value="Unassembled WGS sequence"/>
</dbReference>
<keyword evidence="3" id="KW-1185">Reference proteome</keyword>
<evidence type="ECO:0000259" key="1">
    <source>
        <dbReference type="Pfam" id="PF01541"/>
    </source>
</evidence>
<organism evidence="2 3">
    <name type="scientific">Desmophyllum pertusum</name>
    <dbReference type="NCBI Taxonomy" id="174260"/>
    <lineage>
        <taxon>Eukaryota</taxon>
        <taxon>Metazoa</taxon>
        <taxon>Cnidaria</taxon>
        <taxon>Anthozoa</taxon>
        <taxon>Hexacorallia</taxon>
        <taxon>Scleractinia</taxon>
        <taxon>Caryophylliina</taxon>
        <taxon>Caryophylliidae</taxon>
        <taxon>Desmophyllum</taxon>
    </lineage>
</organism>
<sequence length="128" mass="15213">MMMASNICQQLMKKIWRSYANDLDNASEDEGIYTIGLRFRNGRVQYIYVGHADDMHERLGKHKSGNKQAIDKFVKKEFRRNGGQDLRIKWKTEPDHMCVEGEYLDCMARKLGYWPKYNMQDGNRCNRR</sequence>